<proteinExistence type="predicted"/>
<keyword evidence="1" id="KW-1133">Transmembrane helix</keyword>
<reference evidence="2 3" key="1">
    <citation type="journal article" date="2016" name="Nat. Commun.">
        <title>Thousands of microbial genomes shed light on interconnected biogeochemical processes in an aquifer system.</title>
        <authorList>
            <person name="Anantharaman K."/>
            <person name="Brown C.T."/>
            <person name="Hug L.A."/>
            <person name="Sharon I."/>
            <person name="Castelle C.J."/>
            <person name="Probst A.J."/>
            <person name="Thomas B.C."/>
            <person name="Singh A."/>
            <person name="Wilkins M.J."/>
            <person name="Karaoz U."/>
            <person name="Brodie E.L."/>
            <person name="Williams K.H."/>
            <person name="Hubbard S.S."/>
            <person name="Banfield J.F."/>
        </authorList>
    </citation>
    <scope>NUCLEOTIDE SEQUENCE [LARGE SCALE GENOMIC DNA]</scope>
</reference>
<keyword evidence="1" id="KW-0472">Membrane</keyword>
<dbReference type="EMBL" id="MEWX01000012">
    <property type="protein sequence ID" value="OGC80935.1"/>
    <property type="molecule type" value="Genomic_DNA"/>
</dbReference>
<dbReference type="AlphaFoldDB" id="A0A1F4XGV0"/>
<keyword evidence="1" id="KW-0812">Transmembrane</keyword>
<feature type="transmembrane region" description="Helical" evidence="1">
    <location>
        <begin position="12"/>
        <end position="32"/>
    </location>
</feature>
<evidence type="ECO:0000313" key="2">
    <source>
        <dbReference type="EMBL" id="OGC80935.1"/>
    </source>
</evidence>
<organism evidence="2 3">
    <name type="scientific">Candidatus Adlerbacteria bacterium RIFCSPLOWO2_01_FULL_51_16</name>
    <dbReference type="NCBI Taxonomy" id="1797243"/>
    <lineage>
        <taxon>Bacteria</taxon>
        <taxon>Candidatus Adleribacteriota</taxon>
    </lineage>
</organism>
<comment type="caution">
    <text evidence="2">The sequence shown here is derived from an EMBL/GenBank/DDBJ whole genome shotgun (WGS) entry which is preliminary data.</text>
</comment>
<dbReference type="STRING" id="1797243.A2943_01530"/>
<evidence type="ECO:0000313" key="3">
    <source>
        <dbReference type="Proteomes" id="UP000176185"/>
    </source>
</evidence>
<sequence length="251" mass="26979">MALSWSGKRQLLYTAVGAVLTLGFLVGLWVAVFSKPSTCFDGTQNAGERGVDCGGACALICSADASAPVVLWYRAFEVAPGFYNAVAYIENKNVGAGARRVKYSFRLFDERNILVVERTGSTDIPPVSVVPIIESAISVGNRTVASTQFAFADETITWTKNTRVLPAVYIRQQNLARDGSRLSATLVNDSVEDVRGLTVTAVLFDASGVARAASKSTLPLLYRRSSQEVVFTWGSGTPNIVRAEITLLPAF</sequence>
<evidence type="ECO:0000256" key="1">
    <source>
        <dbReference type="SAM" id="Phobius"/>
    </source>
</evidence>
<protein>
    <submittedName>
        <fullName evidence="2">Uncharacterized protein</fullName>
    </submittedName>
</protein>
<gene>
    <name evidence="2" type="ORF">A2943_01530</name>
</gene>
<accession>A0A1F4XGV0</accession>
<dbReference type="Proteomes" id="UP000176185">
    <property type="component" value="Unassembled WGS sequence"/>
</dbReference>
<name>A0A1F4XGV0_9BACT</name>